<sequence length="357" mass="40925">MAYLVISNDEQFVAMMTSLLHGDVMQCLQVEEVLSQKYVKAQLIIWHEPHPTSKTLMHCEQLFQRHIPILYFTVDMTNAVERIIPFVFDFFIMPYNTLYITAKIQTAMQYSLSMKALQQQTRFLEKDLQTAKNVQKSALTPSLYKKNIQVDGFYVTSHVLGGDMYCWFEVSEHQTAIILYDVMGHGVASSLVTMSIRSLLRGMMTRLADPNLVVQELNRHINELYKDEYMDSYLVTAIYLLVDTEANTLQYVNAGHPTGYIFNEHGACIELKANAPILGLLPTLKIQKTELPLHDYARIVLYTDGLQQEDESVEPKQFLPYIAQSNVADLRNFVENQQLANMQQLDDISLVFITVST</sequence>
<dbReference type="PANTHER" id="PTHR43156">
    <property type="entry name" value="STAGE II SPORULATION PROTEIN E-RELATED"/>
    <property type="match status" value="1"/>
</dbReference>
<feature type="domain" description="PPM-type phosphatase" evidence="2">
    <location>
        <begin position="145"/>
        <end position="355"/>
    </location>
</feature>
<dbReference type="Proteomes" id="UP000093482">
    <property type="component" value="Unassembled WGS sequence"/>
</dbReference>
<dbReference type="GO" id="GO:0016791">
    <property type="term" value="F:phosphatase activity"/>
    <property type="evidence" value="ECO:0007669"/>
    <property type="project" value="TreeGrafter"/>
</dbReference>
<dbReference type="InterPro" id="IPR036457">
    <property type="entry name" value="PPM-type-like_dom_sf"/>
</dbReference>
<evidence type="ECO:0000259" key="2">
    <source>
        <dbReference type="SMART" id="SM00331"/>
    </source>
</evidence>
<evidence type="ECO:0000313" key="4">
    <source>
        <dbReference type="Proteomes" id="UP000093482"/>
    </source>
</evidence>
<dbReference type="EMBL" id="MATO01000012">
    <property type="protein sequence ID" value="OCS93058.1"/>
    <property type="molecule type" value="Genomic_DNA"/>
</dbReference>
<keyword evidence="1" id="KW-0378">Hydrolase</keyword>
<name>A0A1C0Z119_9BACL</name>
<dbReference type="InterPro" id="IPR001932">
    <property type="entry name" value="PPM-type_phosphatase-like_dom"/>
</dbReference>
<dbReference type="PANTHER" id="PTHR43156:SF14">
    <property type="entry name" value="PHOSPHOSERINE PHOSPHATASE RSBP"/>
    <property type="match status" value="1"/>
</dbReference>
<reference evidence="3 4" key="1">
    <citation type="submission" date="2016-07" db="EMBL/GenBank/DDBJ databases">
        <title>Caryophanon latum genome sequencing.</title>
        <authorList>
            <person name="Verma A."/>
            <person name="Pal Y."/>
            <person name="Krishnamurthi S."/>
        </authorList>
    </citation>
    <scope>NUCLEOTIDE SEQUENCE [LARGE SCALE GENOMIC DNA]</scope>
    <source>
        <strain evidence="3 4">DSM 14151</strain>
    </source>
</reference>
<dbReference type="InterPro" id="IPR052016">
    <property type="entry name" value="Bact_Sigma-Reg"/>
</dbReference>
<dbReference type="Gene3D" id="3.60.40.10">
    <property type="entry name" value="PPM-type phosphatase domain"/>
    <property type="match status" value="1"/>
</dbReference>
<dbReference type="AlphaFoldDB" id="A0A1C0Z119"/>
<protein>
    <recommendedName>
        <fullName evidence="2">PPM-type phosphatase domain-containing protein</fullName>
    </recommendedName>
</protein>
<evidence type="ECO:0000313" key="3">
    <source>
        <dbReference type="EMBL" id="OCS93058.1"/>
    </source>
</evidence>
<keyword evidence="4" id="KW-1185">Reference proteome</keyword>
<dbReference type="OrthoDB" id="9763484at2"/>
<organism evidence="3 4">
    <name type="scientific">Caryophanon latum</name>
    <dbReference type="NCBI Taxonomy" id="33977"/>
    <lineage>
        <taxon>Bacteria</taxon>
        <taxon>Bacillati</taxon>
        <taxon>Bacillota</taxon>
        <taxon>Bacilli</taxon>
        <taxon>Bacillales</taxon>
        <taxon>Caryophanaceae</taxon>
        <taxon>Caryophanon</taxon>
    </lineage>
</organism>
<accession>A0A1C0Z119</accession>
<gene>
    <name evidence="3" type="ORF">A6K76_00795</name>
</gene>
<dbReference type="RefSeq" id="WP_066461961.1">
    <property type="nucleotide sequence ID" value="NZ_MATO01000012.1"/>
</dbReference>
<evidence type="ECO:0000256" key="1">
    <source>
        <dbReference type="ARBA" id="ARBA00022801"/>
    </source>
</evidence>
<comment type="caution">
    <text evidence="3">The sequence shown here is derived from an EMBL/GenBank/DDBJ whole genome shotgun (WGS) entry which is preliminary data.</text>
</comment>
<proteinExistence type="predicted"/>
<dbReference type="SUPFAM" id="SSF81606">
    <property type="entry name" value="PP2C-like"/>
    <property type="match status" value="1"/>
</dbReference>
<dbReference type="Pfam" id="PF07228">
    <property type="entry name" value="SpoIIE"/>
    <property type="match status" value="1"/>
</dbReference>
<dbReference type="SMART" id="SM00331">
    <property type="entry name" value="PP2C_SIG"/>
    <property type="match status" value="1"/>
</dbReference>